<dbReference type="InterPro" id="IPR048361">
    <property type="entry name" value="Vps52_C"/>
</dbReference>
<evidence type="ECO:0000256" key="2">
    <source>
        <dbReference type="ARBA" id="ARBA00008180"/>
    </source>
</evidence>
<comment type="similarity">
    <text evidence="2">Belongs to the VPS52 family.</text>
</comment>
<reference evidence="9" key="1">
    <citation type="submission" date="2022-06" db="EMBL/GenBank/DDBJ databases">
        <authorList>
            <consortium name="SYNGENTA / RWTH Aachen University"/>
        </authorList>
    </citation>
    <scope>NUCLEOTIDE SEQUENCE</scope>
</reference>
<feature type="domain" description="Vps52 C-terminal" evidence="8">
    <location>
        <begin position="281"/>
        <end position="326"/>
    </location>
</feature>
<proteinExistence type="inferred from homology"/>
<dbReference type="GO" id="GO:0042147">
    <property type="term" value="P:retrograde transport, endosome to Golgi"/>
    <property type="evidence" value="ECO:0007669"/>
    <property type="project" value="TreeGrafter"/>
</dbReference>
<evidence type="ECO:0000256" key="5">
    <source>
        <dbReference type="ARBA" id="ARBA00023034"/>
    </source>
</evidence>
<gene>
    <name evidence="9" type="ORF">PPACK8108_LOCUS24790</name>
</gene>
<feature type="compositionally biased region" description="Basic and acidic residues" evidence="6">
    <location>
        <begin position="337"/>
        <end position="357"/>
    </location>
</feature>
<dbReference type="GO" id="GO:0000938">
    <property type="term" value="C:GARP complex"/>
    <property type="evidence" value="ECO:0007669"/>
    <property type="project" value="TreeGrafter"/>
</dbReference>
<comment type="subcellular location">
    <subcellularLocation>
        <location evidence="1">Golgi apparatus</location>
        <location evidence="1">trans-Golgi network</location>
    </subcellularLocation>
</comment>
<comment type="caution">
    <text evidence="9">The sequence shown here is derived from an EMBL/GenBank/DDBJ whole genome shotgun (WGS) entry which is preliminary data.</text>
</comment>
<dbReference type="PANTHER" id="PTHR14190:SF7">
    <property type="entry name" value="VACUOLAR PROTEIN SORTING-ASSOCIATED PROTEIN 52 HOMOLOG"/>
    <property type="match status" value="1"/>
</dbReference>
<evidence type="ECO:0000256" key="4">
    <source>
        <dbReference type="ARBA" id="ARBA00022927"/>
    </source>
</evidence>
<feature type="region of interest" description="Disordered" evidence="6">
    <location>
        <begin position="331"/>
        <end position="358"/>
    </location>
</feature>
<dbReference type="GO" id="GO:0032456">
    <property type="term" value="P:endocytic recycling"/>
    <property type="evidence" value="ECO:0007669"/>
    <property type="project" value="TreeGrafter"/>
</dbReference>
<dbReference type="EMBL" id="CALTRL010006112">
    <property type="protein sequence ID" value="CAH7689661.1"/>
    <property type="molecule type" value="Genomic_DNA"/>
</dbReference>
<dbReference type="PANTHER" id="PTHR14190">
    <property type="entry name" value="SUPPRESSOR OF ACTIN MUTATIONS 2/VACUOLAR PROTEIN SORTING 52"/>
    <property type="match status" value="1"/>
</dbReference>
<keyword evidence="3" id="KW-0813">Transport</keyword>
<dbReference type="InterPro" id="IPR007258">
    <property type="entry name" value="Vps52"/>
</dbReference>
<organism evidence="9 10">
    <name type="scientific">Phakopsora pachyrhizi</name>
    <name type="common">Asian soybean rust disease fungus</name>
    <dbReference type="NCBI Taxonomy" id="170000"/>
    <lineage>
        <taxon>Eukaryota</taxon>
        <taxon>Fungi</taxon>
        <taxon>Dikarya</taxon>
        <taxon>Basidiomycota</taxon>
        <taxon>Pucciniomycotina</taxon>
        <taxon>Pucciniomycetes</taxon>
        <taxon>Pucciniales</taxon>
        <taxon>Phakopsoraceae</taxon>
        <taxon>Phakopsora</taxon>
    </lineage>
</organism>
<accession>A0AAV0BSB5</accession>
<dbReference type="GO" id="GO:0006896">
    <property type="term" value="P:Golgi to vacuole transport"/>
    <property type="evidence" value="ECO:0007669"/>
    <property type="project" value="TreeGrafter"/>
</dbReference>
<name>A0AAV0BSB5_PHAPC</name>
<dbReference type="GO" id="GO:0015031">
    <property type="term" value="P:protein transport"/>
    <property type="evidence" value="ECO:0007669"/>
    <property type="project" value="UniProtKB-KW"/>
</dbReference>
<sequence length="604" mass="69152">KDYTDLSTQAAKLSLDIHQAYNQSKGTDDETVESAQKTYSSNVKEFKELERQIQSSGDVLASLASFLSQFQLDLSSVSTSIAELQSRSELIESRLKSRRLLESNLTPFINSTVVPPSLIDLIIKTDPGEQWLEAISRLEILLTYSKTSSLDSRSTDPSNQVAEKLRLVSSHKIRSFFINSLDPFRTSINTNLQITQSSILLKYQALFQFLQRHSPKISHDVQKAYVGTARWYFETGLRRYVRALEKIRSRGWTRIGPISQLQNPQFELDSSVVLQSRIATSGVILAYMAETANFKQSPETLFRSLSLVVADNSISEFNFVTNFFGQSSSSTIKRKEKSSNDGHETNRNSKPMLDRKTSVVSSSIGDSESAFNGSGSDATTLNQPYKSTRIKSQTAVDLVWKQVIEPVLEYHKMFTTKFSNVNEIPDTTSLYSMIKLNESLLKSISRNLSLSSTFESHLMSIKLQLWPMFQERMNNEIESMNKEDVRLISKRYVWFFSTIVNMGTRERFRIEVRGEDLKVLNELAKLRNSLIEVIKVNSDKRFENPREVVDSPKIKELKRSFLNSIYGEILHNFTDGNFNLEGYNRRCQSEIAYWKESVWRTRKL</sequence>
<evidence type="ECO:0000259" key="8">
    <source>
        <dbReference type="Pfam" id="PF20655"/>
    </source>
</evidence>
<dbReference type="AlphaFoldDB" id="A0AAV0BSB5"/>
<keyword evidence="5" id="KW-0333">Golgi apparatus</keyword>
<evidence type="ECO:0000259" key="7">
    <source>
        <dbReference type="Pfam" id="PF04129"/>
    </source>
</evidence>
<dbReference type="Proteomes" id="UP001153365">
    <property type="component" value="Unassembled WGS sequence"/>
</dbReference>
<dbReference type="GO" id="GO:0019905">
    <property type="term" value="F:syntaxin binding"/>
    <property type="evidence" value="ECO:0007669"/>
    <property type="project" value="TreeGrafter"/>
</dbReference>
<evidence type="ECO:0000313" key="9">
    <source>
        <dbReference type="EMBL" id="CAH7689661.1"/>
    </source>
</evidence>
<feature type="non-terminal residue" evidence="9">
    <location>
        <position position="1"/>
    </location>
</feature>
<dbReference type="Pfam" id="PF04129">
    <property type="entry name" value="Vps52_CC"/>
    <property type="match status" value="1"/>
</dbReference>
<protein>
    <submittedName>
        <fullName evidence="9">Sac2 family-domain-containing protein</fullName>
    </submittedName>
</protein>
<dbReference type="GO" id="GO:0005829">
    <property type="term" value="C:cytosol"/>
    <property type="evidence" value="ECO:0007669"/>
    <property type="project" value="GOC"/>
</dbReference>
<evidence type="ECO:0000256" key="3">
    <source>
        <dbReference type="ARBA" id="ARBA00022448"/>
    </source>
</evidence>
<keyword evidence="10" id="KW-1185">Reference proteome</keyword>
<keyword evidence="4" id="KW-0653">Protein transport</keyword>
<dbReference type="InterPro" id="IPR048319">
    <property type="entry name" value="Vps52_CC"/>
</dbReference>
<evidence type="ECO:0000313" key="10">
    <source>
        <dbReference type="Proteomes" id="UP001153365"/>
    </source>
</evidence>
<evidence type="ECO:0000256" key="6">
    <source>
        <dbReference type="SAM" id="MobiDB-lite"/>
    </source>
</evidence>
<dbReference type="Pfam" id="PF20655">
    <property type="entry name" value="Vps52_C"/>
    <property type="match status" value="1"/>
</dbReference>
<feature type="domain" description="Vps52 coiled-coil" evidence="7">
    <location>
        <begin position="46"/>
        <end position="210"/>
    </location>
</feature>
<evidence type="ECO:0000256" key="1">
    <source>
        <dbReference type="ARBA" id="ARBA00004601"/>
    </source>
</evidence>